<comment type="subcellular location">
    <subcellularLocation>
        <location evidence="1 7">Cell membrane</location>
        <topology evidence="1 7">Multi-pass membrane protein</topology>
    </subcellularLocation>
</comment>
<dbReference type="PANTHER" id="PTHR30353">
    <property type="entry name" value="INNER MEMBRANE PROTEIN DEDA-RELATED"/>
    <property type="match status" value="1"/>
</dbReference>
<evidence type="ECO:0000256" key="4">
    <source>
        <dbReference type="ARBA" id="ARBA00022692"/>
    </source>
</evidence>
<keyword evidence="5 7" id="KW-1133">Transmembrane helix</keyword>
<feature type="transmembrane region" description="Helical" evidence="7">
    <location>
        <begin position="173"/>
        <end position="195"/>
    </location>
</feature>
<feature type="region of interest" description="Disordered" evidence="8">
    <location>
        <begin position="261"/>
        <end position="287"/>
    </location>
</feature>
<feature type="domain" description="VTT" evidence="9">
    <location>
        <begin position="64"/>
        <end position="193"/>
    </location>
</feature>
<name>A0ABR8QDN5_9CELL</name>
<evidence type="ECO:0000313" key="11">
    <source>
        <dbReference type="Proteomes" id="UP000604241"/>
    </source>
</evidence>
<evidence type="ECO:0000313" key="10">
    <source>
        <dbReference type="EMBL" id="MBD7918481.1"/>
    </source>
</evidence>
<feature type="transmembrane region" description="Helical" evidence="7">
    <location>
        <begin position="207"/>
        <end position="225"/>
    </location>
</feature>
<keyword evidence="3 7" id="KW-1003">Cell membrane</keyword>
<dbReference type="PANTHER" id="PTHR30353:SF0">
    <property type="entry name" value="TRANSMEMBRANE PROTEIN"/>
    <property type="match status" value="1"/>
</dbReference>
<keyword evidence="6 7" id="KW-0472">Membrane</keyword>
<evidence type="ECO:0000256" key="5">
    <source>
        <dbReference type="ARBA" id="ARBA00022989"/>
    </source>
</evidence>
<protein>
    <submittedName>
        <fullName evidence="10">VTT domain-containing protein</fullName>
    </submittedName>
</protein>
<evidence type="ECO:0000256" key="8">
    <source>
        <dbReference type="SAM" id="MobiDB-lite"/>
    </source>
</evidence>
<evidence type="ECO:0000256" key="3">
    <source>
        <dbReference type="ARBA" id="ARBA00022475"/>
    </source>
</evidence>
<keyword evidence="4 7" id="KW-0812">Transmembrane</keyword>
<comment type="caution">
    <text evidence="10">The sequence shown here is derived from an EMBL/GenBank/DDBJ whole genome shotgun (WGS) entry which is preliminary data.</text>
</comment>
<accession>A0ABR8QDN5</accession>
<keyword evidence="11" id="KW-1185">Reference proteome</keyword>
<proteinExistence type="inferred from homology"/>
<dbReference type="Proteomes" id="UP000604241">
    <property type="component" value="Unassembled WGS sequence"/>
</dbReference>
<dbReference type="RefSeq" id="WP_191782690.1">
    <property type="nucleotide sequence ID" value="NZ_JACSQV010000007.1"/>
</dbReference>
<feature type="transmembrane region" description="Helical" evidence="7">
    <location>
        <begin position="36"/>
        <end position="55"/>
    </location>
</feature>
<dbReference type="InterPro" id="IPR032818">
    <property type="entry name" value="DedA-like"/>
</dbReference>
<evidence type="ECO:0000259" key="9">
    <source>
        <dbReference type="Pfam" id="PF09335"/>
    </source>
</evidence>
<dbReference type="Pfam" id="PF09335">
    <property type="entry name" value="VTT_dom"/>
    <property type="match status" value="1"/>
</dbReference>
<dbReference type="EMBL" id="JACSQV010000007">
    <property type="protein sequence ID" value="MBD7918481.1"/>
    <property type="molecule type" value="Genomic_DNA"/>
</dbReference>
<sequence length="287" mass="31050">MLTTTVLTAALTDATVPLLAGGPLPALGPDFLDPDHLISSFGTAVVVGIVAVIFIETGLLFPFLPGDSLLFTAGALVAQDKFPVHINIFVLCLMLFAAAFVGDQVAYVIGRRLGPKVFSRPDSRFFKQKYIDQTYAYFDKYGGRTIIVARFVPFVRTYAPVAAGVGKMNYRHFVSYNVVGALLWGVGVTLLGYWLGNFTFIKNNIEALLIVIVGVSVLPVAFELWRARRKESTGETVEGRDTDYDEPVERAAVEREVFGAAATAPVPGQAGTQVVEDGGETGPEPRR</sequence>
<evidence type="ECO:0000256" key="1">
    <source>
        <dbReference type="ARBA" id="ARBA00004651"/>
    </source>
</evidence>
<evidence type="ECO:0000256" key="2">
    <source>
        <dbReference type="ARBA" id="ARBA00010792"/>
    </source>
</evidence>
<dbReference type="InterPro" id="IPR032816">
    <property type="entry name" value="VTT_dom"/>
</dbReference>
<gene>
    <name evidence="10" type="ORF">H9657_09350</name>
</gene>
<evidence type="ECO:0000256" key="7">
    <source>
        <dbReference type="RuleBase" id="RU367016"/>
    </source>
</evidence>
<organism evidence="10 11">
    <name type="scientific">Cellulomonas avistercoris</name>
    <dbReference type="NCBI Taxonomy" id="2762242"/>
    <lineage>
        <taxon>Bacteria</taxon>
        <taxon>Bacillati</taxon>
        <taxon>Actinomycetota</taxon>
        <taxon>Actinomycetes</taxon>
        <taxon>Micrococcales</taxon>
        <taxon>Cellulomonadaceae</taxon>
        <taxon>Cellulomonas</taxon>
    </lineage>
</organism>
<evidence type="ECO:0000256" key="6">
    <source>
        <dbReference type="ARBA" id="ARBA00023136"/>
    </source>
</evidence>
<comment type="similarity">
    <text evidence="2 7">Belongs to the DedA family.</text>
</comment>
<feature type="transmembrane region" description="Helical" evidence="7">
    <location>
        <begin position="84"/>
        <end position="110"/>
    </location>
</feature>
<reference evidence="10 11" key="1">
    <citation type="submission" date="2020-08" db="EMBL/GenBank/DDBJ databases">
        <title>A Genomic Blueprint of the Chicken Gut Microbiome.</title>
        <authorList>
            <person name="Gilroy R."/>
            <person name="Ravi A."/>
            <person name="Getino M."/>
            <person name="Pursley I."/>
            <person name="Horton D.L."/>
            <person name="Alikhan N.-F."/>
            <person name="Baker D."/>
            <person name="Gharbi K."/>
            <person name="Hall N."/>
            <person name="Watson M."/>
            <person name="Adriaenssens E.M."/>
            <person name="Foster-Nyarko E."/>
            <person name="Jarju S."/>
            <person name="Secka A."/>
            <person name="Antonio M."/>
            <person name="Oren A."/>
            <person name="Chaudhuri R."/>
            <person name="La Ragione R.M."/>
            <person name="Hildebrand F."/>
            <person name="Pallen M.J."/>
        </authorList>
    </citation>
    <scope>NUCLEOTIDE SEQUENCE [LARGE SCALE GENOMIC DNA]</scope>
    <source>
        <strain evidence="10 11">Sa3CUA2</strain>
    </source>
</reference>